<dbReference type="Proteomes" id="UP000006094">
    <property type="component" value="Chromosome"/>
</dbReference>
<accession>K0B1Y8</accession>
<dbReference type="EMBL" id="CP003326">
    <property type="protein sequence ID" value="AFS79479.1"/>
    <property type="molecule type" value="Genomic_DNA"/>
</dbReference>
<dbReference type="KEGG" id="cad:Curi_c24840"/>
<proteinExistence type="predicted"/>
<gene>
    <name evidence="1" type="ordered locus">Curi_c24840</name>
</gene>
<dbReference type="HOGENOM" id="CLU_2750513_0_0_9"/>
<dbReference type="STRING" id="1128398.Curi_c24840"/>
<sequence>MGGNYKVISPHTLLNQYEISYGINESKGNTYDSYLNKSIVYTPYDKPTVTIGGKLTIECVETNILADGYL</sequence>
<evidence type="ECO:0000313" key="2">
    <source>
        <dbReference type="Proteomes" id="UP000006094"/>
    </source>
</evidence>
<protein>
    <submittedName>
        <fullName evidence="1">Uncharacterized protein</fullName>
    </submittedName>
</protein>
<organism evidence="1 2">
    <name type="scientific">Gottschalkia acidurici (strain ATCC 7906 / DSM 604 / BCRC 14475 / CIP 104303 / KCTC 5404 / NCIMB 10678 / 9a)</name>
    <name type="common">Clostridium acidurici</name>
    <dbReference type="NCBI Taxonomy" id="1128398"/>
    <lineage>
        <taxon>Bacteria</taxon>
        <taxon>Bacillati</taxon>
        <taxon>Bacillota</taxon>
        <taxon>Tissierellia</taxon>
        <taxon>Tissierellales</taxon>
        <taxon>Gottschalkiaceae</taxon>
        <taxon>Gottschalkia</taxon>
    </lineage>
</organism>
<evidence type="ECO:0000313" key="1">
    <source>
        <dbReference type="EMBL" id="AFS79479.1"/>
    </source>
</evidence>
<keyword evidence="2" id="KW-1185">Reference proteome</keyword>
<reference evidence="1 2" key="1">
    <citation type="journal article" date="2012" name="PLoS ONE">
        <title>The purine-utilizing bacterium Clostridium acidurici 9a: a genome-guided metabolic reconsideration.</title>
        <authorList>
            <person name="Hartwich K."/>
            <person name="Poehlein A."/>
            <person name="Daniel R."/>
        </authorList>
    </citation>
    <scope>NUCLEOTIDE SEQUENCE [LARGE SCALE GENOMIC DNA]</scope>
    <source>
        <strain evidence="2">ATCC 7906 / DSM 604 / BCRC 14475 / CIP 104303 / KCTC 5404 / NCIMB 10678 / 9a</strain>
    </source>
</reference>
<name>K0B1Y8_GOTA9</name>
<dbReference type="AlphaFoldDB" id="K0B1Y8"/>